<proteinExistence type="predicted"/>
<reference evidence="1" key="2">
    <citation type="journal article" date="2015" name="Fish Shellfish Immunol.">
        <title>Early steps in the European eel (Anguilla anguilla)-Vibrio vulnificus interaction in the gills: Role of the RtxA13 toxin.</title>
        <authorList>
            <person name="Callol A."/>
            <person name="Pajuelo D."/>
            <person name="Ebbesson L."/>
            <person name="Teles M."/>
            <person name="MacKenzie S."/>
            <person name="Amaro C."/>
        </authorList>
    </citation>
    <scope>NUCLEOTIDE SEQUENCE</scope>
</reference>
<protein>
    <submittedName>
        <fullName evidence="1">Uncharacterized protein</fullName>
    </submittedName>
</protein>
<dbReference type="EMBL" id="GBXM01029287">
    <property type="protein sequence ID" value="JAH79290.1"/>
    <property type="molecule type" value="Transcribed_RNA"/>
</dbReference>
<name>A0A0E9VPL8_ANGAN</name>
<sequence length="33" mass="3985">MKQDSRMASLLPQSIFIFTKFIFTLRRMVNYSN</sequence>
<reference evidence="1" key="1">
    <citation type="submission" date="2014-11" db="EMBL/GenBank/DDBJ databases">
        <authorList>
            <person name="Amaro Gonzalez C."/>
        </authorList>
    </citation>
    <scope>NUCLEOTIDE SEQUENCE</scope>
</reference>
<organism evidence="1">
    <name type="scientific">Anguilla anguilla</name>
    <name type="common">European freshwater eel</name>
    <name type="synonym">Muraena anguilla</name>
    <dbReference type="NCBI Taxonomy" id="7936"/>
    <lineage>
        <taxon>Eukaryota</taxon>
        <taxon>Metazoa</taxon>
        <taxon>Chordata</taxon>
        <taxon>Craniata</taxon>
        <taxon>Vertebrata</taxon>
        <taxon>Euteleostomi</taxon>
        <taxon>Actinopterygii</taxon>
        <taxon>Neopterygii</taxon>
        <taxon>Teleostei</taxon>
        <taxon>Anguilliformes</taxon>
        <taxon>Anguillidae</taxon>
        <taxon>Anguilla</taxon>
    </lineage>
</organism>
<accession>A0A0E9VPL8</accession>
<dbReference type="AlphaFoldDB" id="A0A0E9VPL8"/>
<evidence type="ECO:0000313" key="1">
    <source>
        <dbReference type="EMBL" id="JAH79290.1"/>
    </source>
</evidence>